<evidence type="ECO:0000256" key="8">
    <source>
        <dbReference type="ARBA" id="ARBA00022741"/>
    </source>
</evidence>
<keyword evidence="8" id="KW-0547">Nucleotide-binding</keyword>
<dbReference type="InterPro" id="IPR011640">
    <property type="entry name" value="Fe2_transport_prot_B_C"/>
</dbReference>
<dbReference type="RefSeq" id="WP_265590929.1">
    <property type="nucleotide sequence ID" value="NZ_BQKC01000001.1"/>
</dbReference>
<keyword evidence="9 15" id="KW-1133">Transmembrane helix</keyword>
<protein>
    <recommendedName>
        <fullName evidence="2">Fe(2+) transporter FeoB</fullName>
    </recommendedName>
    <alternativeName>
        <fullName evidence="14">Ferrous iron transport protein B</fullName>
    </alternativeName>
</protein>
<evidence type="ECO:0000256" key="4">
    <source>
        <dbReference type="ARBA" id="ARBA00022475"/>
    </source>
</evidence>
<name>A0AAV5B417_9ACTN</name>
<keyword evidence="18" id="KW-1185">Reference proteome</keyword>
<dbReference type="Proteomes" id="UP001055025">
    <property type="component" value="Unassembled WGS sequence"/>
</dbReference>
<dbReference type="GO" id="GO:0015093">
    <property type="term" value="F:ferrous iron transmembrane transporter activity"/>
    <property type="evidence" value="ECO:0007669"/>
    <property type="project" value="InterPro"/>
</dbReference>
<dbReference type="Gene3D" id="1.10.287.1770">
    <property type="match status" value="1"/>
</dbReference>
<accession>A0AAV5B417</accession>
<reference evidence="17" key="1">
    <citation type="journal article" date="2022" name="Int. J. Syst. Evol. Microbiol.">
        <title>Granulimonas faecalis gen. nov., sp. nov., and Leptogranulimonas caecicola gen. nov., sp. nov., novel lactate-producing Atopobiaceae bacteria isolated from mouse intestines, and an emended description of the family Atopobiaceae.</title>
        <authorList>
            <person name="Morinaga K."/>
            <person name="Kusada H."/>
            <person name="Sakamoto S."/>
            <person name="Murakami T."/>
            <person name="Toyoda A."/>
            <person name="Mori H."/>
            <person name="Meng X.Y."/>
            <person name="Takashino M."/>
            <person name="Murotomi K."/>
            <person name="Tamaki H."/>
        </authorList>
    </citation>
    <scope>NUCLEOTIDE SEQUENCE</scope>
    <source>
        <strain evidence="17">OPF53</strain>
    </source>
</reference>
<dbReference type="FunFam" id="3.40.50.300:FF:000426">
    <property type="entry name" value="Ferrous iron transport protein B"/>
    <property type="match status" value="1"/>
</dbReference>
<dbReference type="Pfam" id="PF07664">
    <property type="entry name" value="FeoB_C"/>
    <property type="match status" value="1"/>
</dbReference>
<keyword evidence="12" id="KW-0342">GTP-binding</keyword>
<dbReference type="GO" id="GO:0005525">
    <property type="term" value="F:GTP binding"/>
    <property type="evidence" value="ECO:0007669"/>
    <property type="project" value="UniProtKB-KW"/>
</dbReference>
<evidence type="ECO:0000256" key="6">
    <source>
        <dbReference type="ARBA" id="ARBA00022519"/>
    </source>
</evidence>
<feature type="transmembrane region" description="Helical" evidence="15">
    <location>
        <begin position="484"/>
        <end position="508"/>
    </location>
</feature>
<feature type="transmembrane region" description="Helical" evidence="15">
    <location>
        <begin position="700"/>
        <end position="720"/>
    </location>
</feature>
<evidence type="ECO:0000256" key="7">
    <source>
        <dbReference type="ARBA" id="ARBA00022692"/>
    </source>
</evidence>
<keyword evidence="7 15" id="KW-0812">Transmembrane</keyword>
<dbReference type="EMBL" id="BQKC01000001">
    <property type="protein sequence ID" value="GJM55793.1"/>
    <property type="molecule type" value="Genomic_DNA"/>
</dbReference>
<evidence type="ECO:0000256" key="5">
    <source>
        <dbReference type="ARBA" id="ARBA00022496"/>
    </source>
</evidence>
<proteinExistence type="predicted"/>
<keyword evidence="3" id="KW-0813">Transport</keyword>
<evidence type="ECO:0000256" key="1">
    <source>
        <dbReference type="ARBA" id="ARBA00004429"/>
    </source>
</evidence>
<dbReference type="InterPro" id="IPR005225">
    <property type="entry name" value="Small_GTP-bd"/>
</dbReference>
<evidence type="ECO:0000256" key="3">
    <source>
        <dbReference type="ARBA" id="ARBA00022448"/>
    </source>
</evidence>
<keyword evidence="13 15" id="KW-0472">Membrane</keyword>
<evidence type="ECO:0000256" key="9">
    <source>
        <dbReference type="ARBA" id="ARBA00022989"/>
    </source>
</evidence>
<evidence type="ECO:0000256" key="11">
    <source>
        <dbReference type="ARBA" id="ARBA00023065"/>
    </source>
</evidence>
<evidence type="ECO:0000256" key="12">
    <source>
        <dbReference type="ARBA" id="ARBA00023134"/>
    </source>
</evidence>
<dbReference type="InterPro" id="IPR050860">
    <property type="entry name" value="FeoB_GTPase"/>
</dbReference>
<dbReference type="CDD" id="cd01879">
    <property type="entry name" value="FeoB"/>
    <property type="match status" value="1"/>
</dbReference>
<dbReference type="PANTHER" id="PTHR43185">
    <property type="entry name" value="FERROUS IRON TRANSPORT PROTEIN B"/>
    <property type="match status" value="1"/>
</dbReference>
<feature type="transmembrane region" description="Helical" evidence="15">
    <location>
        <begin position="594"/>
        <end position="615"/>
    </location>
</feature>
<dbReference type="Pfam" id="PF02421">
    <property type="entry name" value="FeoB_N"/>
    <property type="match status" value="1"/>
</dbReference>
<dbReference type="GO" id="GO:0005886">
    <property type="term" value="C:plasma membrane"/>
    <property type="evidence" value="ECO:0007669"/>
    <property type="project" value="UniProtKB-SubCell"/>
</dbReference>
<dbReference type="InterPro" id="IPR030389">
    <property type="entry name" value="G_FEOB_dom"/>
</dbReference>
<dbReference type="AlphaFoldDB" id="A0AAV5B417"/>
<evidence type="ECO:0000256" key="15">
    <source>
        <dbReference type="SAM" id="Phobius"/>
    </source>
</evidence>
<feature type="transmembrane region" description="Helical" evidence="15">
    <location>
        <begin position="840"/>
        <end position="859"/>
    </location>
</feature>
<evidence type="ECO:0000256" key="14">
    <source>
        <dbReference type="ARBA" id="ARBA00031200"/>
    </source>
</evidence>
<feature type="transmembrane region" description="Helical" evidence="15">
    <location>
        <begin position="769"/>
        <end position="789"/>
    </location>
</feature>
<evidence type="ECO:0000313" key="17">
    <source>
        <dbReference type="EMBL" id="GJM55793.1"/>
    </source>
</evidence>
<organism evidence="17 18">
    <name type="scientific">Granulimonas faecalis</name>
    <dbReference type="NCBI Taxonomy" id="2894155"/>
    <lineage>
        <taxon>Bacteria</taxon>
        <taxon>Bacillati</taxon>
        <taxon>Actinomycetota</taxon>
        <taxon>Coriobacteriia</taxon>
        <taxon>Coriobacteriales</taxon>
        <taxon>Kribbibacteriaceae</taxon>
        <taxon>Granulimonas</taxon>
    </lineage>
</organism>
<evidence type="ECO:0000259" key="16">
    <source>
        <dbReference type="PROSITE" id="PS51711"/>
    </source>
</evidence>
<dbReference type="Gene3D" id="3.40.50.300">
    <property type="entry name" value="P-loop containing nucleotide triphosphate hydrolases"/>
    <property type="match status" value="1"/>
</dbReference>
<feature type="domain" description="FeoB-type G" evidence="16">
    <location>
        <begin position="4"/>
        <end position="165"/>
    </location>
</feature>
<dbReference type="InterPro" id="IPR041069">
    <property type="entry name" value="FeoB_Cyto"/>
</dbReference>
<keyword evidence="10" id="KW-0408">Iron</keyword>
<evidence type="ECO:0000256" key="13">
    <source>
        <dbReference type="ARBA" id="ARBA00023136"/>
    </source>
</evidence>
<dbReference type="InterPro" id="IPR027417">
    <property type="entry name" value="P-loop_NTPase"/>
</dbReference>
<comment type="caution">
    <text evidence="17">The sequence shown here is derived from an EMBL/GenBank/DDBJ whole genome shotgun (WGS) entry which is preliminary data.</text>
</comment>
<dbReference type="NCBIfam" id="TIGR00231">
    <property type="entry name" value="small_GTP"/>
    <property type="match status" value="1"/>
</dbReference>
<dbReference type="Pfam" id="PF17910">
    <property type="entry name" value="FeoB_Cyto"/>
    <property type="match status" value="1"/>
</dbReference>
<dbReference type="InterPro" id="IPR011642">
    <property type="entry name" value="Gate_dom"/>
</dbReference>
<feature type="transmembrane region" description="Helical" evidence="15">
    <location>
        <begin position="809"/>
        <end position="828"/>
    </location>
</feature>
<dbReference type="PANTHER" id="PTHR43185:SF1">
    <property type="entry name" value="FE(2+) TRANSPORTER FEOB"/>
    <property type="match status" value="1"/>
</dbReference>
<evidence type="ECO:0000313" key="18">
    <source>
        <dbReference type="Proteomes" id="UP001055025"/>
    </source>
</evidence>
<keyword evidence="11" id="KW-0406">Ion transport</keyword>
<keyword evidence="4" id="KW-1003">Cell membrane</keyword>
<comment type="subcellular location">
    <subcellularLocation>
        <location evidence="1">Cell inner membrane</location>
        <topology evidence="1">Multi-pass membrane protein</topology>
    </subcellularLocation>
</comment>
<keyword evidence="5" id="KW-0410">Iron transport</keyword>
<dbReference type="PROSITE" id="PS51711">
    <property type="entry name" value="G_FEOB"/>
    <property type="match status" value="1"/>
</dbReference>
<evidence type="ECO:0000256" key="10">
    <source>
        <dbReference type="ARBA" id="ARBA00023004"/>
    </source>
</evidence>
<feature type="transmembrane region" description="Helical" evidence="15">
    <location>
        <begin position="565"/>
        <end position="588"/>
    </location>
</feature>
<feature type="transmembrane region" description="Helical" evidence="15">
    <location>
        <begin position="660"/>
        <end position="680"/>
    </location>
</feature>
<gene>
    <name evidence="17" type="ORF">ATOP_14480</name>
</gene>
<sequence length="877" mass="92867">MDKTVHIALIGNPNCGKTTLFNELTGSNGYVGNWPGVTVEKLEAPLRRDPSVVLTDLPGVYSLSPYSPEEVVSRDYLLGGEPACVVDVVDATNLERNLYLATQVRECGVPCVVALNMCDLVEKQGDSIDVDALSERLGCPVVGISALRRTNLDALVEAAVEAGRAGAASPAPAFLTGEAADAVDECSSIVAPHVADKARLPWYAVKAFEGDGAALEPLGLPAASVAALDAVRSGVEARLDDDAESLVTCERYDWIEATVADCVVKAPPHLTASERIDRVVTNRWLGLPIFVAVMVLVYYLAVSTVGTWGTDWANDGVFGDGWFLSPASAAAYDEASEEYADNDYSGRVDAYLAAAEEAGVSTEGVAEAVEEGDTAVVEDFASRAQAAGVVATDVPVHDADGNFLDSEGNVVLTDASDEPRLAAGQTLAYHDDVDAAAFLAASEAAEPVPGEYGIYVPGIPVVVEGWLDQVGASAVVKSLVLDGIVGGVGSILGFVPQMVVLFLLLCFLEDCGYMSRVAFVMDRAFRRFGLSGKSFIPLLISSGCGVPGIMATKTIENERDRRMTVMLTTMIPCGAKTPIIALLMGVLIGGTEGWWIAPFFYFLGLAAVIVSAIMLKKTKPFAGEPAPFVMELPAYHLPALKSYLLHMWERVSAFIKKAGTIIFVACVGVWLLSNFGLAGWEGGDGAFGFLPAMGAVPENYMDFSLLAAVGGAIAWIFAPLGFGSWQAAACSLSALIAKENLVSTFGVLFGLGEVGEGSTLLWATFQQMFTVAGAFSLGAMIAFVAFNMLDAPCFAAIGTIRRQMNDTRWFWAAVGYQCGFGWVVGLIINQLWELFALGRFGVWTAVAFVALAAILFQLFRPMPKARAGHAEAARKAA</sequence>
<feature type="transmembrane region" description="Helical" evidence="15">
    <location>
        <begin position="284"/>
        <end position="302"/>
    </location>
</feature>
<evidence type="ECO:0000256" key="2">
    <source>
        <dbReference type="ARBA" id="ARBA00022371"/>
    </source>
</evidence>
<feature type="transmembrane region" description="Helical" evidence="15">
    <location>
        <begin position="741"/>
        <end position="763"/>
    </location>
</feature>
<keyword evidence="6" id="KW-0997">Cell inner membrane</keyword>
<dbReference type="Pfam" id="PF07670">
    <property type="entry name" value="Gate"/>
    <property type="match status" value="2"/>
</dbReference>
<dbReference type="SUPFAM" id="SSF52540">
    <property type="entry name" value="P-loop containing nucleoside triphosphate hydrolases"/>
    <property type="match status" value="1"/>
</dbReference>